<dbReference type="Proteomes" id="UP000292424">
    <property type="component" value="Chromosome"/>
</dbReference>
<name>A0A5P2G4M3_9BACT</name>
<sequence length="79" mass="9251">MVQIYSTEILLSYLYDEVCNSVKEEIQHLLNTDHLLRQRLIDLMEKLDLMKHIPLKSPSESVVNYVKKYAARSVNNPCD</sequence>
<protein>
    <submittedName>
        <fullName evidence="1">Uncharacterized protein</fullName>
    </submittedName>
</protein>
<reference evidence="1 2" key="1">
    <citation type="submission" date="2019-09" db="EMBL/GenBank/DDBJ databases">
        <title>Complete genome sequence of Arachidicoccus sp. B3-10 isolated from apple orchard soil.</title>
        <authorList>
            <person name="Kim H.S."/>
            <person name="Han K.-I."/>
            <person name="Suh M.K."/>
            <person name="Lee K.C."/>
            <person name="Eom M.K."/>
            <person name="Kim J.-S."/>
            <person name="Kang S.W."/>
            <person name="Sin Y."/>
            <person name="Lee J.-S."/>
        </authorList>
    </citation>
    <scope>NUCLEOTIDE SEQUENCE [LARGE SCALE GENOMIC DNA]</scope>
    <source>
        <strain evidence="1 2">B3-10</strain>
    </source>
</reference>
<dbReference type="EMBL" id="CP044016">
    <property type="protein sequence ID" value="QES90137.1"/>
    <property type="molecule type" value="Genomic_DNA"/>
</dbReference>
<accession>A0A5P2G4M3</accession>
<evidence type="ECO:0000313" key="1">
    <source>
        <dbReference type="EMBL" id="QES90137.1"/>
    </source>
</evidence>
<dbReference type="RefSeq" id="WP_131331093.1">
    <property type="nucleotide sequence ID" value="NZ_CP044016.1"/>
</dbReference>
<evidence type="ECO:0000313" key="2">
    <source>
        <dbReference type="Proteomes" id="UP000292424"/>
    </source>
</evidence>
<gene>
    <name evidence="1" type="ORF">E0W69_016275</name>
</gene>
<dbReference type="KEGG" id="arac:E0W69_016275"/>
<dbReference type="AlphaFoldDB" id="A0A5P2G4M3"/>
<keyword evidence="2" id="KW-1185">Reference proteome</keyword>
<organism evidence="1 2">
    <name type="scientific">Rhizosphaericola mali</name>
    <dbReference type="NCBI Taxonomy" id="2545455"/>
    <lineage>
        <taxon>Bacteria</taxon>
        <taxon>Pseudomonadati</taxon>
        <taxon>Bacteroidota</taxon>
        <taxon>Chitinophagia</taxon>
        <taxon>Chitinophagales</taxon>
        <taxon>Chitinophagaceae</taxon>
        <taxon>Rhizosphaericola</taxon>
    </lineage>
</organism>
<proteinExistence type="predicted"/>